<dbReference type="Proteomes" id="UP000046392">
    <property type="component" value="Unplaced"/>
</dbReference>
<organism evidence="1 2">
    <name type="scientific">Strongyloides papillosus</name>
    <name type="common">Intestinal threadworm</name>
    <dbReference type="NCBI Taxonomy" id="174720"/>
    <lineage>
        <taxon>Eukaryota</taxon>
        <taxon>Metazoa</taxon>
        <taxon>Ecdysozoa</taxon>
        <taxon>Nematoda</taxon>
        <taxon>Chromadorea</taxon>
        <taxon>Rhabditida</taxon>
        <taxon>Tylenchina</taxon>
        <taxon>Panagrolaimomorpha</taxon>
        <taxon>Strongyloidoidea</taxon>
        <taxon>Strongyloididae</taxon>
        <taxon>Strongyloides</taxon>
    </lineage>
</organism>
<keyword evidence="1" id="KW-1185">Reference proteome</keyword>
<accession>A0A0N5BRW3</accession>
<dbReference type="WBParaSite" id="SPAL_0000860800.1">
    <property type="protein sequence ID" value="SPAL_0000860800.1"/>
    <property type="gene ID" value="SPAL_0000860800"/>
</dbReference>
<evidence type="ECO:0000313" key="1">
    <source>
        <dbReference type="Proteomes" id="UP000046392"/>
    </source>
</evidence>
<sequence>MHSYFLIPYQLRSFSKDMDGDIEKNIYRQLLEYYNQEPPNFSDNFKRSFSFLPSRGKKLQERFNFQGSRG</sequence>
<reference evidence="2" key="1">
    <citation type="submission" date="2017-02" db="UniProtKB">
        <authorList>
            <consortium name="WormBaseParasite"/>
        </authorList>
    </citation>
    <scope>IDENTIFICATION</scope>
</reference>
<name>A0A0N5BRW3_STREA</name>
<proteinExistence type="predicted"/>
<dbReference type="AlphaFoldDB" id="A0A0N5BRW3"/>
<evidence type="ECO:0000313" key="2">
    <source>
        <dbReference type="WBParaSite" id="SPAL_0000860800.1"/>
    </source>
</evidence>
<protein>
    <submittedName>
        <fullName evidence="2">Uncharacterized protein</fullName>
    </submittedName>
</protein>